<keyword evidence="2" id="KW-1185">Reference proteome</keyword>
<dbReference type="Proteomes" id="UP000814128">
    <property type="component" value="Unassembled WGS sequence"/>
</dbReference>
<name>A0ACB8QHS8_9AGAM</name>
<sequence length="567" mass="62895">MASKSTLRRVHDLVKLHGDEERHEQTDAWCNRDLVPLPPDRRTWGFFEFFGYWTLSSLNVATWQMPNTFLTKGLSVTQSMVVIVIARSIITFFASFIAWCGLRWHIGFTIQNRFSWGMRGSYIPLIQRVMLNFIWNATQCWTGGKLCAVLITALFPSFQDIPNGLPASVPTTTQEMIGFFIFWLFSIPFLWMPPETFRRPFQFISIYCGIAMICMLIWSLSVSKGVGPLFTKGNTVSSGSKWSTGWIMLNCINSAIGGKAAGMTNGSDFSRYGKSVRGYMGGTFACLLVTGTLVSFVGLVVTAACQNIYGEIYWNPPDLLMRMMDSGKGSSASRAGVFFLALGFAITSGFENICGNAVAGGIDLSGMFPKYINIRRGALITFFAAWIVQPWQLANRATTFLTVLSSFSVFLAPMMGIMTADYFILRRQRLALSQLFRVPDSCYYYTLGFNLRAIPAWVAGWAPTVGGLNATVQGTNVSRVLFELYYLSFFIGFLIAFAIFILLNVLFPPSNLSVVDDTDVYGTFTPDEARRMGLAAASSSASVVDEKGSDGTSVEKIPVNFEDLKEV</sequence>
<evidence type="ECO:0000313" key="2">
    <source>
        <dbReference type="Proteomes" id="UP000814128"/>
    </source>
</evidence>
<gene>
    <name evidence="1" type="ORF">K488DRAFT_71444</name>
</gene>
<reference evidence="1" key="1">
    <citation type="submission" date="2021-02" db="EMBL/GenBank/DDBJ databases">
        <authorList>
            <consortium name="DOE Joint Genome Institute"/>
            <person name="Ahrendt S."/>
            <person name="Looney B.P."/>
            <person name="Miyauchi S."/>
            <person name="Morin E."/>
            <person name="Drula E."/>
            <person name="Courty P.E."/>
            <person name="Chicoki N."/>
            <person name="Fauchery L."/>
            <person name="Kohler A."/>
            <person name="Kuo A."/>
            <person name="Labutti K."/>
            <person name="Pangilinan J."/>
            <person name="Lipzen A."/>
            <person name="Riley R."/>
            <person name="Andreopoulos W."/>
            <person name="He G."/>
            <person name="Johnson J."/>
            <person name="Barry K.W."/>
            <person name="Grigoriev I.V."/>
            <person name="Nagy L."/>
            <person name="Hibbett D."/>
            <person name="Henrissat B."/>
            <person name="Matheny P.B."/>
            <person name="Labbe J."/>
            <person name="Martin F."/>
        </authorList>
    </citation>
    <scope>NUCLEOTIDE SEQUENCE</scope>
    <source>
        <strain evidence="1">EC-137</strain>
    </source>
</reference>
<organism evidence="1 2">
    <name type="scientific">Vararia minispora EC-137</name>
    <dbReference type="NCBI Taxonomy" id="1314806"/>
    <lineage>
        <taxon>Eukaryota</taxon>
        <taxon>Fungi</taxon>
        <taxon>Dikarya</taxon>
        <taxon>Basidiomycota</taxon>
        <taxon>Agaricomycotina</taxon>
        <taxon>Agaricomycetes</taxon>
        <taxon>Russulales</taxon>
        <taxon>Lachnocladiaceae</taxon>
        <taxon>Vararia</taxon>
    </lineage>
</organism>
<comment type="caution">
    <text evidence="1">The sequence shown here is derived from an EMBL/GenBank/DDBJ whole genome shotgun (WGS) entry which is preliminary data.</text>
</comment>
<protein>
    <submittedName>
        <fullName evidence="1">Permease for cytosine/purines, uracil, thiamine, allantoin-domain-containing protein</fullName>
    </submittedName>
</protein>
<accession>A0ACB8QHS8</accession>
<reference evidence="1" key="2">
    <citation type="journal article" date="2022" name="New Phytol.">
        <title>Evolutionary transition to the ectomycorrhizal habit in the genomes of a hyperdiverse lineage of mushroom-forming fungi.</title>
        <authorList>
            <person name="Looney B."/>
            <person name="Miyauchi S."/>
            <person name="Morin E."/>
            <person name="Drula E."/>
            <person name="Courty P.E."/>
            <person name="Kohler A."/>
            <person name="Kuo A."/>
            <person name="LaButti K."/>
            <person name="Pangilinan J."/>
            <person name="Lipzen A."/>
            <person name="Riley R."/>
            <person name="Andreopoulos W."/>
            <person name="He G."/>
            <person name="Johnson J."/>
            <person name="Nolan M."/>
            <person name="Tritt A."/>
            <person name="Barry K.W."/>
            <person name="Grigoriev I.V."/>
            <person name="Nagy L.G."/>
            <person name="Hibbett D."/>
            <person name="Henrissat B."/>
            <person name="Matheny P.B."/>
            <person name="Labbe J."/>
            <person name="Martin F.M."/>
        </authorList>
    </citation>
    <scope>NUCLEOTIDE SEQUENCE</scope>
    <source>
        <strain evidence="1">EC-137</strain>
    </source>
</reference>
<dbReference type="EMBL" id="MU273582">
    <property type="protein sequence ID" value="KAI0031376.1"/>
    <property type="molecule type" value="Genomic_DNA"/>
</dbReference>
<proteinExistence type="predicted"/>
<evidence type="ECO:0000313" key="1">
    <source>
        <dbReference type="EMBL" id="KAI0031376.1"/>
    </source>
</evidence>